<reference evidence="2" key="1">
    <citation type="submission" date="2019-08" db="EMBL/GenBank/DDBJ databases">
        <authorList>
            <person name="Kucharzyk K."/>
            <person name="Murdoch R.W."/>
            <person name="Higgins S."/>
            <person name="Loffler F."/>
        </authorList>
    </citation>
    <scope>NUCLEOTIDE SEQUENCE</scope>
</reference>
<sequence length="206" mass="22231">MRTGCGRRPRPPPGPRRPPRRRPAPAPPVDPPAWRSSFHDGCHVRWSHARSPPAVPRDRPGALPQRPLRHGLPGRSGALAALARARLCQSPRGRRHPSRDPRADLPGSRHHVREVRPGPVDAPRPAARRLLRRAGHADRQPAGPARRRHPGGGPRRPGGRCHRAVRLLRGGPDGDGLDRPGARGGAARRARRGGQGPQARGGGQGQ</sequence>
<protein>
    <submittedName>
        <fullName evidence="2">Uncharacterized protein</fullName>
    </submittedName>
</protein>
<feature type="compositionally biased region" description="Low complexity" evidence="1">
    <location>
        <begin position="78"/>
        <end position="87"/>
    </location>
</feature>
<evidence type="ECO:0000256" key="1">
    <source>
        <dbReference type="SAM" id="MobiDB-lite"/>
    </source>
</evidence>
<dbReference type="EMBL" id="VSSQ01060621">
    <property type="protein sequence ID" value="MPN14033.1"/>
    <property type="molecule type" value="Genomic_DNA"/>
</dbReference>
<dbReference type="AlphaFoldDB" id="A0A645FPB7"/>
<organism evidence="2">
    <name type="scientific">bioreactor metagenome</name>
    <dbReference type="NCBI Taxonomy" id="1076179"/>
    <lineage>
        <taxon>unclassified sequences</taxon>
        <taxon>metagenomes</taxon>
        <taxon>ecological metagenomes</taxon>
    </lineage>
</organism>
<comment type="caution">
    <text evidence="2">The sequence shown here is derived from an EMBL/GenBank/DDBJ whole genome shotgun (WGS) entry which is preliminary data.</text>
</comment>
<name>A0A645FPB7_9ZZZZ</name>
<feature type="compositionally biased region" description="Gly residues" evidence="1">
    <location>
        <begin position="193"/>
        <end position="206"/>
    </location>
</feature>
<proteinExistence type="predicted"/>
<feature type="compositionally biased region" description="Basic residues" evidence="1">
    <location>
        <begin position="1"/>
        <end position="10"/>
    </location>
</feature>
<feature type="region of interest" description="Disordered" evidence="1">
    <location>
        <begin position="1"/>
        <end position="206"/>
    </location>
</feature>
<evidence type="ECO:0000313" key="2">
    <source>
        <dbReference type="EMBL" id="MPN14033.1"/>
    </source>
</evidence>
<accession>A0A645FPB7</accession>
<feature type="compositionally biased region" description="Basic residues" evidence="1">
    <location>
        <begin position="157"/>
        <end position="166"/>
    </location>
</feature>
<gene>
    <name evidence="2" type="ORF">SDC9_161359</name>
</gene>